<feature type="domain" description="Core-binding (CB)" evidence="7">
    <location>
        <begin position="62"/>
        <end position="144"/>
    </location>
</feature>
<sequence length="370" mass="42651">MRGHIRKRGNKYAIVVDVGYDDRGKRKQKWFSGYSNKTDAEKDLPGIVAKLQEGSFIEPTKATVSEFLNEWLKIRQSDLSSNTYDSYCRQVQNHIIPSIGQIPLSKLRAMHVQRMMGELEKKNLSKTSIHKAYSVLKAALKYAYKTDMIAVNIVDKLDNPKKGEKEMSFWTREEAKLFLERAKNEELYIFFHLALSTGMRPGEILGLKWSDIHPEKKTLHVTRSLTRQMHFKSPKTSIGKRYITLDDDTVSHLKAHRTKQKEHKMRAGKSYEDNNLVIATKLGKPVGHRNVLRTWYRIIQPLVQQEKVKEIRMYDLRHTHASMMLSEGVHSKIVSERLGHASVRTTLDVYSHITPGIQEEAADKIGSILK</sequence>
<dbReference type="OrthoDB" id="9803188at2"/>
<dbReference type="PROSITE" id="PS51900">
    <property type="entry name" value="CB"/>
    <property type="match status" value="1"/>
</dbReference>
<dbReference type="GO" id="GO:0003677">
    <property type="term" value="F:DNA binding"/>
    <property type="evidence" value="ECO:0007669"/>
    <property type="project" value="UniProtKB-UniRule"/>
</dbReference>
<dbReference type="GO" id="GO:0006310">
    <property type="term" value="P:DNA recombination"/>
    <property type="evidence" value="ECO:0007669"/>
    <property type="project" value="UniProtKB-KW"/>
</dbReference>
<reference evidence="8 9" key="1">
    <citation type="submission" date="2016-10" db="EMBL/GenBank/DDBJ databases">
        <authorList>
            <person name="de Groot N.N."/>
        </authorList>
    </citation>
    <scope>NUCLEOTIDE SEQUENCE [LARGE SCALE GENOMIC DNA]</scope>
    <source>
        <strain evidence="8 9">CGMCC 1.6134</strain>
    </source>
</reference>
<comment type="similarity">
    <text evidence="1">Belongs to the 'phage' integrase family.</text>
</comment>
<accession>A0A1I4QVA0</accession>
<dbReference type="InterPro" id="IPR050090">
    <property type="entry name" value="Tyrosine_recombinase_XerCD"/>
</dbReference>
<keyword evidence="4" id="KW-0233">DNA recombination</keyword>
<dbReference type="InterPro" id="IPR004107">
    <property type="entry name" value="Integrase_SAM-like_N"/>
</dbReference>
<keyword evidence="2" id="KW-0229">DNA integration</keyword>
<dbReference type="AlphaFoldDB" id="A0A1I4QVA0"/>
<dbReference type="Proteomes" id="UP000199668">
    <property type="component" value="Unassembled WGS sequence"/>
</dbReference>
<dbReference type="STRING" id="266892.SAMN04488054_1512"/>
<dbReference type="InterPro" id="IPR010998">
    <property type="entry name" value="Integrase_recombinase_N"/>
</dbReference>
<keyword evidence="3 5" id="KW-0238">DNA-binding</keyword>
<dbReference type="SUPFAM" id="SSF56349">
    <property type="entry name" value="DNA breaking-rejoining enzymes"/>
    <property type="match status" value="1"/>
</dbReference>
<dbReference type="InterPro" id="IPR002104">
    <property type="entry name" value="Integrase_catalytic"/>
</dbReference>
<dbReference type="PANTHER" id="PTHR30349">
    <property type="entry name" value="PHAGE INTEGRASE-RELATED"/>
    <property type="match status" value="1"/>
</dbReference>
<dbReference type="GO" id="GO:0015074">
    <property type="term" value="P:DNA integration"/>
    <property type="evidence" value="ECO:0007669"/>
    <property type="project" value="UniProtKB-KW"/>
</dbReference>
<evidence type="ECO:0000313" key="8">
    <source>
        <dbReference type="EMBL" id="SFM43927.1"/>
    </source>
</evidence>
<evidence type="ECO:0000256" key="1">
    <source>
        <dbReference type="ARBA" id="ARBA00008857"/>
    </source>
</evidence>
<dbReference type="Gene3D" id="1.10.150.130">
    <property type="match status" value="1"/>
</dbReference>
<gene>
    <name evidence="8" type="ORF">SAMN04488054_1512</name>
</gene>
<evidence type="ECO:0000259" key="7">
    <source>
        <dbReference type="PROSITE" id="PS51900"/>
    </source>
</evidence>
<feature type="domain" description="Tyr recombinase" evidence="6">
    <location>
        <begin position="165"/>
        <end position="363"/>
    </location>
</feature>
<evidence type="ECO:0000259" key="6">
    <source>
        <dbReference type="PROSITE" id="PS51898"/>
    </source>
</evidence>
<evidence type="ECO:0000256" key="5">
    <source>
        <dbReference type="PROSITE-ProRule" id="PRU01248"/>
    </source>
</evidence>
<evidence type="ECO:0000256" key="3">
    <source>
        <dbReference type="ARBA" id="ARBA00023125"/>
    </source>
</evidence>
<dbReference type="InterPro" id="IPR028259">
    <property type="entry name" value="AP2-like_int_N"/>
</dbReference>
<dbReference type="PROSITE" id="PS51898">
    <property type="entry name" value="TYR_RECOMBINASE"/>
    <property type="match status" value="1"/>
</dbReference>
<dbReference type="Pfam" id="PF14659">
    <property type="entry name" value="Phage_int_SAM_3"/>
    <property type="match status" value="1"/>
</dbReference>
<dbReference type="Pfam" id="PF14657">
    <property type="entry name" value="Arm-DNA-bind_4"/>
    <property type="match status" value="1"/>
</dbReference>
<dbReference type="InterPro" id="IPR044068">
    <property type="entry name" value="CB"/>
</dbReference>
<dbReference type="EMBL" id="FOTY01000051">
    <property type="protein sequence ID" value="SFM43927.1"/>
    <property type="molecule type" value="Genomic_DNA"/>
</dbReference>
<evidence type="ECO:0000313" key="9">
    <source>
        <dbReference type="Proteomes" id="UP000199668"/>
    </source>
</evidence>
<dbReference type="InterPro" id="IPR013762">
    <property type="entry name" value="Integrase-like_cat_sf"/>
</dbReference>
<evidence type="ECO:0000256" key="2">
    <source>
        <dbReference type="ARBA" id="ARBA00022908"/>
    </source>
</evidence>
<protein>
    <submittedName>
        <fullName evidence="8">Site-specific recombinase XerD</fullName>
    </submittedName>
</protein>
<dbReference type="CDD" id="cd01189">
    <property type="entry name" value="INT_ICEBs1_C_like"/>
    <property type="match status" value="1"/>
</dbReference>
<dbReference type="Gene3D" id="1.10.443.10">
    <property type="entry name" value="Intergrase catalytic core"/>
    <property type="match status" value="1"/>
</dbReference>
<evidence type="ECO:0000256" key="4">
    <source>
        <dbReference type="ARBA" id="ARBA00023172"/>
    </source>
</evidence>
<proteinExistence type="inferred from homology"/>
<dbReference type="RefSeq" id="WP_090928964.1">
    <property type="nucleotide sequence ID" value="NZ_FOTY01000051.1"/>
</dbReference>
<dbReference type="PANTHER" id="PTHR30349:SF64">
    <property type="entry name" value="PROPHAGE INTEGRASE INTD-RELATED"/>
    <property type="match status" value="1"/>
</dbReference>
<dbReference type="Pfam" id="PF00589">
    <property type="entry name" value="Phage_integrase"/>
    <property type="match status" value="1"/>
</dbReference>
<dbReference type="InterPro" id="IPR011010">
    <property type="entry name" value="DNA_brk_join_enz"/>
</dbReference>
<name>A0A1I4QVA0_9BACI</name>
<keyword evidence="9" id="KW-1185">Reference proteome</keyword>
<organism evidence="8 9">
    <name type="scientific">Salibacterium qingdaonense</name>
    <dbReference type="NCBI Taxonomy" id="266892"/>
    <lineage>
        <taxon>Bacteria</taxon>
        <taxon>Bacillati</taxon>
        <taxon>Bacillota</taxon>
        <taxon>Bacilli</taxon>
        <taxon>Bacillales</taxon>
        <taxon>Bacillaceae</taxon>
    </lineage>
</organism>